<evidence type="ECO:0000313" key="5">
    <source>
        <dbReference type="EMBL" id="TDU32451.1"/>
    </source>
</evidence>
<comment type="caution">
    <text evidence="5">The sequence shown here is derived from an EMBL/GenBank/DDBJ whole genome shotgun (WGS) entry which is preliminary data.</text>
</comment>
<accession>A0A4R7PFN8</accession>
<proteinExistence type="predicted"/>
<evidence type="ECO:0000256" key="3">
    <source>
        <dbReference type="ARBA" id="ARBA00023163"/>
    </source>
</evidence>
<dbReference type="InterPro" id="IPR059106">
    <property type="entry name" value="WHD_MalT"/>
</dbReference>
<dbReference type="Pfam" id="PF25873">
    <property type="entry name" value="WHD_MalT"/>
    <property type="match status" value="1"/>
</dbReference>
<protein>
    <submittedName>
        <fullName evidence="5">LuxR family maltose regulon positive regulatory protein</fullName>
    </submittedName>
</protein>
<feature type="domain" description="HTH luxR-type" evidence="4">
    <location>
        <begin position="843"/>
        <end position="908"/>
    </location>
</feature>
<keyword evidence="1" id="KW-0805">Transcription regulation</keyword>
<dbReference type="EMBL" id="SOBT01000008">
    <property type="protein sequence ID" value="TDU32451.1"/>
    <property type="molecule type" value="Genomic_DNA"/>
</dbReference>
<dbReference type="SUPFAM" id="SSF46894">
    <property type="entry name" value="C-terminal effector domain of the bipartite response regulators"/>
    <property type="match status" value="1"/>
</dbReference>
<reference evidence="5 6" key="1">
    <citation type="submission" date="2019-03" db="EMBL/GenBank/DDBJ databases">
        <title>Genomic Encyclopedia of Type Strains, Phase IV (KMG-IV): sequencing the most valuable type-strain genomes for metagenomic binning, comparative biology and taxonomic classification.</title>
        <authorList>
            <person name="Goeker M."/>
        </authorList>
    </citation>
    <scope>NUCLEOTIDE SEQUENCE [LARGE SCALE GENOMIC DNA]</scope>
    <source>
        <strain evidence="5 6">DSM 26377</strain>
    </source>
</reference>
<dbReference type="PANTHER" id="PTHR44688">
    <property type="entry name" value="DNA-BINDING TRANSCRIPTIONAL ACTIVATOR DEVR_DOSR"/>
    <property type="match status" value="1"/>
</dbReference>
<keyword evidence="3" id="KW-0804">Transcription</keyword>
<keyword evidence="2" id="KW-0238">DNA-binding</keyword>
<dbReference type="GO" id="GO:0006355">
    <property type="term" value="P:regulation of DNA-templated transcription"/>
    <property type="evidence" value="ECO:0007669"/>
    <property type="project" value="InterPro"/>
</dbReference>
<dbReference type="OrthoDB" id="1123107at2"/>
<dbReference type="InterPro" id="IPR011990">
    <property type="entry name" value="TPR-like_helical_dom_sf"/>
</dbReference>
<dbReference type="PANTHER" id="PTHR44688:SF16">
    <property type="entry name" value="DNA-BINDING TRANSCRIPTIONAL ACTIVATOR DEVR_DOSR"/>
    <property type="match status" value="1"/>
</dbReference>
<evidence type="ECO:0000313" key="6">
    <source>
        <dbReference type="Proteomes" id="UP000295341"/>
    </source>
</evidence>
<dbReference type="Pfam" id="PF00196">
    <property type="entry name" value="GerE"/>
    <property type="match status" value="1"/>
</dbReference>
<dbReference type="InterPro" id="IPR041617">
    <property type="entry name" value="TPR_MalT"/>
</dbReference>
<dbReference type="CDD" id="cd06170">
    <property type="entry name" value="LuxR_C_like"/>
    <property type="match status" value="1"/>
</dbReference>
<dbReference type="InterPro" id="IPR016032">
    <property type="entry name" value="Sig_transdc_resp-reg_C-effctor"/>
</dbReference>
<dbReference type="Gene3D" id="1.10.10.10">
    <property type="entry name" value="Winged helix-like DNA-binding domain superfamily/Winged helix DNA-binding domain"/>
    <property type="match status" value="1"/>
</dbReference>
<keyword evidence="6" id="KW-1185">Reference proteome</keyword>
<dbReference type="PRINTS" id="PR00038">
    <property type="entry name" value="HTHLUXR"/>
</dbReference>
<dbReference type="AlphaFoldDB" id="A0A4R7PFN8"/>
<evidence type="ECO:0000256" key="2">
    <source>
        <dbReference type="ARBA" id="ARBA00023125"/>
    </source>
</evidence>
<dbReference type="GO" id="GO:0003677">
    <property type="term" value="F:DNA binding"/>
    <property type="evidence" value="ECO:0007669"/>
    <property type="project" value="UniProtKB-KW"/>
</dbReference>
<dbReference type="PROSITE" id="PS50043">
    <property type="entry name" value="HTH_LUXR_2"/>
    <property type="match status" value="1"/>
</dbReference>
<dbReference type="InterPro" id="IPR000792">
    <property type="entry name" value="Tscrpt_reg_LuxR_C"/>
</dbReference>
<dbReference type="SUPFAM" id="SSF52540">
    <property type="entry name" value="P-loop containing nucleoside triphosphate hydrolases"/>
    <property type="match status" value="1"/>
</dbReference>
<dbReference type="Pfam" id="PF17874">
    <property type="entry name" value="TPR_MalT"/>
    <property type="match status" value="1"/>
</dbReference>
<dbReference type="InterPro" id="IPR036388">
    <property type="entry name" value="WH-like_DNA-bd_sf"/>
</dbReference>
<evidence type="ECO:0000259" key="4">
    <source>
        <dbReference type="PROSITE" id="PS50043"/>
    </source>
</evidence>
<dbReference type="SMART" id="SM00421">
    <property type="entry name" value="HTH_LUXR"/>
    <property type="match status" value="1"/>
</dbReference>
<dbReference type="RefSeq" id="WP_133880946.1">
    <property type="nucleotide sequence ID" value="NZ_MWIN01000001.1"/>
</dbReference>
<dbReference type="Gene3D" id="3.40.50.300">
    <property type="entry name" value="P-loop containing nucleotide triphosphate hydrolases"/>
    <property type="match status" value="1"/>
</dbReference>
<gene>
    <name evidence="5" type="ORF">DFR24_1848</name>
</gene>
<dbReference type="SUPFAM" id="SSF48452">
    <property type="entry name" value="TPR-like"/>
    <property type="match status" value="1"/>
</dbReference>
<dbReference type="InterPro" id="IPR027417">
    <property type="entry name" value="P-loop_NTPase"/>
</dbReference>
<organism evidence="5 6">
    <name type="scientific">Panacagrimonas perspica</name>
    <dbReference type="NCBI Taxonomy" id="381431"/>
    <lineage>
        <taxon>Bacteria</taxon>
        <taxon>Pseudomonadati</taxon>
        <taxon>Pseudomonadota</taxon>
        <taxon>Gammaproteobacteria</taxon>
        <taxon>Nevskiales</taxon>
        <taxon>Nevskiaceae</taxon>
        <taxon>Panacagrimonas</taxon>
    </lineage>
</organism>
<name>A0A4R7PFN8_9GAMM</name>
<sequence>MRPKARAEQPAAPVINHKISAPEAHRHAVEREQLLRRIFGEGAARVVVFQGPAGHGKTSLMLQAQSACRTRGMLTGWISLDETDNDVTRFLGHVQEMVSGIRAEARLDGASPDPARAPDVTSRTDWLVSRLLELDRPIAVFLDDLHFVSSRMMLGFLRELLAGSPPRIRWFLASRVVPELGLPRLVVGDQAMLIRAEELRFSQLEVQRFFDRAGDVQVTQAEVQAIHEGTEGWPAAVQLYRLALDSPAVRQSLREGRAHQVRELADYLADNVLARQEPRVQEFLLKTSMLDRMTVPLCNAALESRDAQDVLGFLERTGLFVRRNESDQQSFTYHAIFSRFLRDHLSAAYPDSIEGLHRRAAQWHREEGHFEEALHHFSCAGDHADAADVFEMWAERLVPDGHMVTVDRWSDTVPMEELERRPGLVVKIVWALAFLSRHRKIEPLLRLLRAIPEDACVSGDPRVAISMAAIMKDDLVRMADVISMIDTSVASTSRFRNFELSAVSNARGYNAMAAGQYDEALRFLARGRALSDGADATFTWAYSIGKSALTLVSQGQLQEALTLFRNALSDPRMYVEESQSTACLACGWIAALYEADELDLAMAQYRQYREIIASAGIHDYLVIAYRAIARIHDQRHEPAEALAMLEEAEQLAFSGQWPRAVRLISWERVRRELLAGRLDRARIIAGRIEDGGERADTNWVRISEDSEDTVIGRIRLHVHAGEHREALRLIQPCLRQASLRTRVHRQIKLHVLSALAHKKSGNEGLAHRSLDQALSLAAPGGYARALLDEGEEVAQLLLAHVRPRLNASPAVVESESDRFLIGLIGTSAPEAHGRTDTKTTGHGGGVGEAFTEREKKILSMIVNYMSNDQIAAAMFVTRDTVKYHLKNIYAKLGVKSRLEAIRAVRESRINL</sequence>
<dbReference type="Gene3D" id="1.25.40.10">
    <property type="entry name" value="Tetratricopeptide repeat domain"/>
    <property type="match status" value="1"/>
</dbReference>
<evidence type="ECO:0000256" key="1">
    <source>
        <dbReference type="ARBA" id="ARBA00023015"/>
    </source>
</evidence>
<dbReference type="Proteomes" id="UP000295341">
    <property type="component" value="Unassembled WGS sequence"/>
</dbReference>